<gene>
    <name evidence="2" type="ORF">D1Z90_20785</name>
</gene>
<dbReference type="OrthoDB" id="6989522at2"/>
<dbReference type="RefSeq" id="WP_119912665.1">
    <property type="nucleotide sequence ID" value="NZ_QZCH01000118.1"/>
</dbReference>
<sequence>MENITKLLSKIDDQLSSETLNSFNDDFTDEEFNKFIALTNIEVTSDLIKLLKWKNGQKWNSILSPDNNRRLMSMNEIIETIKFYNDPMSEYLEPWEKCWVPILTNDSSDYVVYVSDGSNKGKLIGYWHNDYDRKVEYNSICDWALELIKDLSIVA</sequence>
<dbReference type="Gene3D" id="3.40.1580.10">
    <property type="entry name" value="SMI1/KNR4-like"/>
    <property type="match status" value="1"/>
</dbReference>
<feature type="domain" description="Knr4/Smi1-like" evidence="1">
    <location>
        <begin position="28"/>
        <end position="143"/>
    </location>
</feature>
<keyword evidence="3" id="KW-1185">Reference proteome</keyword>
<evidence type="ECO:0000313" key="3">
    <source>
        <dbReference type="Proteomes" id="UP000283255"/>
    </source>
</evidence>
<reference evidence="2 3" key="1">
    <citation type="submission" date="2018-09" db="EMBL/GenBank/DDBJ databases">
        <authorList>
            <person name="Wang F."/>
        </authorList>
    </citation>
    <scope>NUCLEOTIDE SEQUENCE [LARGE SCALE GENOMIC DNA]</scope>
    <source>
        <strain evidence="2 3">PLHSC7-2</strain>
    </source>
</reference>
<dbReference type="EMBL" id="QZCH01000118">
    <property type="protein sequence ID" value="RJG35783.1"/>
    <property type="molecule type" value="Genomic_DNA"/>
</dbReference>
<comment type="caution">
    <text evidence="2">The sequence shown here is derived from an EMBL/GenBank/DDBJ whole genome shotgun (WGS) entry which is preliminary data.</text>
</comment>
<reference evidence="2 3" key="2">
    <citation type="submission" date="2019-01" db="EMBL/GenBank/DDBJ databases">
        <title>Motilimonas pumilus sp. nov., isolated from the gut of sea cucumber (Apostichopus japonicus).</title>
        <authorList>
            <person name="Wang F.-Q."/>
            <person name="Ren L.-H."/>
            <person name="Lin Y.-W."/>
            <person name="Sun G.-H."/>
            <person name="Du Z.-J."/>
            <person name="Zhao J.-X."/>
            <person name="Liu X.-J."/>
            <person name="Liu L.-J."/>
        </authorList>
    </citation>
    <scope>NUCLEOTIDE SEQUENCE [LARGE SCALE GENOMIC DNA]</scope>
    <source>
        <strain evidence="2 3">PLHSC7-2</strain>
    </source>
</reference>
<dbReference type="Proteomes" id="UP000283255">
    <property type="component" value="Unassembled WGS sequence"/>
</dbReference>
<dbReference type="Pfam" id="PF09346">
    <property type="entry name" value="SMI1_KNR4"/>
    <property type="match status" value="1"/>
</dbReference>
<evidence type="ECO:0000259" key="1">
    <source>
        <dbReference type="Pfam" id="PF09346"/>
    </source>
</evidence>
<name>A0A418Y8Y3_9GAMM</name>
<dbReference type="AlphaFoldDB" id="A0A418Y8Y3"/>
<dbReference type="InterPro" id="IPR037883">
    <property type="entry name" value="Knr4/Smi1-like_sf"/>
</dbReference>
<accession>A0A418Y8Y3</accession>
<protein>
    <recommendedName>
        <fullName evidence="1">Knr4/Smi1-like domain-containing protein</fullName>
    </recommendedName>
</protein>
<organism evidence="2 3">
    <name type="scientific">Motilimonas pumila</name>
    <dbReference type="NCBI Taxonomy" id="2303987"/>
    <lineage>
        <taxon>Bacteria</taxon>
        <taxon>Pseudomonadati</taxon>
        <taxon>Pseudomonadota</taxon>
        <taxon>Gammaproteobacteria</taxon>
        <taxon>Alteromonadales</taxon>
        <taxon>Alteromonadales genera incertae sedis</taxon>
        <taxon>Motilimonas</taxon>
    </lineage>
</organism>
<evidence type="ECO:0000313" key="2">
    <source>
        <dbReference type="EMBL" id="RJG35783.1"/>
    </source>
</evidence>
<dbReference type="SUPFAM" id="SSF160631">
    <property type="entry name" value="SMI1/KNR4-like"/>
    <property type="match status" value="1"/>
</dbReference>
<proteinExistence type="predicted"/>
<dbReference type="InterPro" id="IPR018958">
    <property type="entry name" value="Knr4/Smi1-like_dom"/>
</dbReference>